<keyword evidence="3" id="KW-0560">Oxidoreductase</keyword>
<accession>A0A1V6CCI4</accession>
<feature type="domain" description="Gfo/Idh/MocA-like oxidoreductase C-terminal" evidence="2">
    <location>
        <begin position="147"/>
        <end position="428"/>
    </location>
</feature>
<protein>
    <submittedName>
        <fullName evidence="3">Oxidoreductase YteT</fullName>
        <ecNumber evidence="3">1.-.-.-</ecNumber>
    </submittedName>
</protein>
<dbReference type="InterPro" id="IPR004104">
    <property type="entry name" value="Gfo/Idh/MocA-like_OxRdtase_C"/>
</dbReference>
<dbReference type="GO" id="GO:0016491">
    <property type="term" value="F:oxidoreductase activity"/>
    <property type="evidence" value="ECO:0007669"/>
    <property type="project" value="UniProtKB-KW"/>
</dbReference>
<gene>
    <name evidence="3" type="primary">yteT_3</name>
    <name evidence="3" type="ORF">BWX89_00460</name>
</gene>
<dbReference type="EMBL" id="MWDQ01000035">
    <property type="protein sequence ID" value="OQB74619.1"/>
    <property type="molecule type" value="Genomic_DNA"/>
</dbReference>
<reference evidence="3" key="1">
    <citation type="submission" date="2017-02" db="EMBL/GenBank/DDBJ databases">
        <title>Delving into the versatile metabolic prowess of the omnipresent phylum Bacteroidetes.</title>
        <authorList>
            <person name="Nobu M.K."/>
            <person name="Mei R."/>
            <person name="Narihiro T."/>
            <person name="Kuroda K."/>
            <person name="Liu W.-T."/>
        </authorList>
    </citation>
    <scope>NUCLEOTIDE SEQUENCE</scope>
    <source>
        <strain evidence="3">ADurb.Bin131</strain>
    </source>
</reference>
<dbReference type="Gene3D" id="3.30.360.10">
    <property type="entry name" value="Dihydrodipicolinate Reductase, domain 2"/>
    <property type="match status" value="1"/>
</dbReference>
<dbReference type="EC" id="1.-.-.-" evidence="3"/>
<dbReference type="PANTHER" id="PTHR43377:SF2">
    <property type="entry name" value="BINDING ROSSMANN FOLD OXIDOREDUCTASE, PUTATIVE (AFU_ORTHOLOGUE AFUA_4G00560)-RELATED"/>
    <property type="match status" value="1"/>
</dbReference>
<evidence type="ECO:0000259" key="2">
    <source>
        <dbReference type="Pfam" id="PF02894"/>
    </source>
</evidence>
<name>A0A1V6CCI4_UNCT6</name>
<dbReference type="Pfam" id="PF01408">
    <property type="entry name" value="GFO_IDH_MocA"/>
    <property type="match status" value="1"/>
</dbReference>
<dbReference type="SUPFAM" id="SSF55347">
    <property type="entry name" value="Glyceraldehyde-3-phosphate dehydrogenase-like, C-terminal domain"/>
    <property type="match status" value="1"/>
</dbReference>
<proteinExistence type="predicted"/>
<dbReference type="GO" id="GO:0000166">
    <property type="term" value="F:nucleotide binding"/>
    <property type="evidence" value="ECO:0007669"/>
    <property type="project" value="InterPro"/>
</dbReference>
<dbReference type="Gene3D" id="3.40.50.720">
    <property type="entry name" value="NAD(P)-binding Rossmann-like Domain"/>
    <property type="match status" value="1"/>
</dbReference>
<dbReference type="PANTHER" id="PTHR43377">
    <property type="entry name" value="BILIVERDIN REDUCTASE A"/>
    <property type="match status" value="1"/>
</dbReference>
<dbReference type="AlphaFoldDB" id="A0A1V6CCI4"/>
<dbReference type="InterPro" id="IPR000683">
    <property type="entry name" value="Gfo/Idh/MocA-like_OxRdtase_N"/>
</dbReference>
<dbReference type="SUPFAM" id="SSF51735">
    <property type="entry name" value="NAD(P)-binding Rossmann-fold domains"/>
    <property type="match status" value="1"/>
</dbReference>
<dbReference type="InterPro" id="IPR051450">
    <property type="entry name" value="Gfo/Idh/MocA_Oxidoreductases"/>
</dbReference>
<feature type="domain" description="Gfo/Idh/MocA-like oxidoreductase N-terminal" evidence="1">
    <location>
        <begin position="22"/>
        <end position="134"/>
    </location>
</feature>
<dbReference type="Proteomes" id="UP000485562">
    <property type="component" value="Unassembled WGS sequence"/>
</dbReference>
<sequence>MKKYAICGFSIRGIAQYVIPLIGKPELPEYGDFSKYGKVVAALDVDVERIKTFNERQHTSIQAYGHDEFERMVKETKPDAVIITSPDRTHAEYIIMALKHNLDVIVEKPMTISGKQAVEVIEAEKKSKGKIRVAFNMRYQPAHKYIRKMIMEGALGKIVNVELIHNLDTYHGPSYFERWNRKRDISGGLSIHKSCHEFDLMNWFIDDVPEEIFSFGGLNYFGPNSVFNPQKKTKKKLSKKEIKERCPYYRKWNPETVPLPESKHMQIYKDTFNLPYKVQYPEELYIYDEDIDIEDTYSAVIKYKKGITLTYSFNASTPWEGYILGINGTGGRIEAVHYFAPDRCPFPVSERQTVTYIPLFGTRQVHDIPVATGGHGGADHVIKHDLFVKETEESKKLGICAGSMAGAYAVAIGEGVWKSVKSGNPIKVSEILK</sequence>
<evidence type="ECO:0000313" key="3">
    <source>
        <dbReference type="EMBL" id="OQB74619.1"/>
    </source>
</evidence>
<dbReference type="InterPro" id="IPR036291">
    <property type="entry name" value="NAD(P)-bd_dom_sf"/>
</dbReference>
<evidence type="ECO:0000259" key="1">
    <source>
        <dbReference type="Pfam" id="PF01408"/>
    </source>
</evidence>
<dbReference type="Pfam" id="PF02894">
    <property type="entry name" value="GFO_IDH_MocA_C"/>
    <property type="match status" value="1"/>
</dbReference>
<organism evidence="3">
    <name type="scientific">candidate division TA06 bacterium ADurb.Bin131</name>
    <dbReference type="NCBI Taxonomy" id="1852827"/>
    <lineage>
        <taxon>Bacteria</taxon>
        <taxon>Bacteria division TA06</taxon>
    </lineage>
</organism>
<comment type="caution">
    <text evidence="3">The sequence shown here is derived from an EMBL/GenBank/DDBJ whole genome shotgun (WGS) entry which is preliminary data.</text>
</comment>